<keyword evidence="5" id="KW-1185">Reference proteome</keyword>
<dbReference type="Proteomes" id="UP000035065">
    <property type="component" value="Unassembled WGS sequence"/>
</dbReference>
<reference evidence="4 5" key="1">
    <citation type="journal article" date="2011" name="J. Bacteriol.">
        <title>Draft Genome Sequence of Gordonia neofelifaecis NRRL B-59395, a Cholesterol-Degrading Actinomycete.</title>
        <authorList>
            <person name="Ge F."/>
            <person name="Li W."/>
            <person name="Chen G."/>
            <person name="Liu Y."/>
            <person name="Zhang G."/>
            <person name="Yong B."/>
            <person name="Wang Q."/>
            <person name="Wang N."/>
            <person name="Huang Z."/>
            <person name="Li W."/>
            <person name="Wang J."/>
            <person name="Wu C."/>
            <person name="Xie Q."/>
            <person name="Liu G."/>
        </authorList>
    </citation>
    <scope>NUCLEOTIDE SEQUENCE [LARGE SCALE GENOMIC DNA]</scope>
    <source>
        <strain evidence="4 5">NRRL B-59395</strain>
    </source>
</reference>
<comment type="caution">
    <text evidence="4">The sequence shown here is derived from an EMBL/GenBank/DDBJ whole genome shotgun (WGS) entry which is preliminary data.</text>
</comment>
<dbReference type="InterPro" id="IPR032247">
    <property type="entry name" value="DUF4822"/>
</dbReference>
<dbReference type="AlphaFoldDB" id="F1YGX8"/>
<feature type="compositionally biased region" description="Gly residues" evidence="1">
    <location>
        <begin position="183"/>
        <end position="195"/>
    </location>
</feature>
<dbReference type="eggNOG" id="ENOG5032VDI">
    <property type="taxonomic scope" value="Bacteria"/>
</dbReference>
<feature type="region of interest" description="Disordered" evidence="1">
    <location>
        <begin position="173"/>
        <end position="204"/>
    </location>
</feature>
<protein>
    <recommendedName>
        <fullName evidence="3">DUF4822 domain-containing protein</fullName>
    </recommendedName>
</protein>
<organism evidence="4 5">
    <name type="scientific">Gordonia neofelifaecis NRRL B-59395</name>
    <dbReference type="NCBI Taxonomy" id="644548"/>
    <lineage>
        <taxon>Bacteria</taxon>
        <taxon>Bacillati</taxon>
        <taxon>Actinomycetota</taxon>
        <taxon>Actinomycetes</taxon>
        <taxon>Mycobacteriales</taxon>
        <taxon>Gordoniaceae</taxon>
        <taxon>Gordonia</taxon>
    </lineage>
</organism>
<feature type="signal peptide" evidence="2">
    <location>
        <begin position="1"/>
        <end position="26"/>
    </location>
</feature>
<evidence type="ECO:0000313" key="5">
    <source>
        <dbReference type="Proteomes" id="UP000035065"/>
    </source>
</evidence>
<feature type="chain" id="PRO_5038827607" description="DUF4822 domain-containing protein" evidence="2">
    <location>
        <begin position="27"/>
        <end position="204"/>
    </location>
</feature>
<dbReference type="EMBL" id="AEUD01000003">
    <property type="protein sequence ID" value="EGD56276.1"/>
    <property type="molecule type" value="Genomic_DNA"/>
</dbReference>
<evidence type="ECO:0000256" key="1">
    <source>
        <dbReference type="SAM" id="MobiDB-lite"/>
    </source>
</evidence>
<proteinExistence type="predicted"/>
<evidence type="ECO:0000256" key="2">
    <source>
        <dbReference type="SAM" id="SignalP"/>
    </source>
</evidence>
<accession>F1YGX8</accession>
<gene>
    <name evidence="4" type="ORF">SCNU_05481</name>
</gene>
<dbReference type="InterPro" id="IPR006311">
    <property type="entry name" value="TAT_signal"/>
</dbReference>
<sequence>MTRTTITRRAALAVLSVSAAAGAVLAAGQVSAAPASATPIESIISRFTDTLTPSQTLASTPWKTTGAVDQDGKRVALDNPGVSNFVGWAYFDADGTYTMYNLDDSPKLKGDWTVNADGSERWINAKDDSGKVLFERVVPIVELNKNVFTYRVYPNAADHSTYFDIVHTKTNHAEPGSDYKGPGAKGNQGGQGKGGYHYNNGNSH</sequence>
<dbReference type="OrthoDB" id="6455006at2"/>
<feature type="domain" description="DUF4822" evidence="3">
    <location>
        <begin position="55"/>
        <end position="174"/>
    </location>
</feature>
<keyword evidence="2" id="KW-0732">Signal</keyword>
<evidence type="ECO:0000313" key="4">
    <source>
        <dbReference type="EMBL" id="EGD56276.1"/>
    </source>
</evidence>
<dbReference type="Gene3D" id="2.40.128.540">
    <property type="entry name" value="Domain of unknown function DUF4822"/>
    <property type="match status" value="1"/>
</dbReference>
<name>F1YGX8_9ACTN</name>
<dbReference type="Pfam" id="PF16103">
    <property type="entry name" value="DUF4822"/>
    <property type="match status" value="1"/>
</dbReference>
<dbReference type="PROSITE" id="PS51318">
    <property type="entry name" value="TAT"/>
    <property type="match status" value="1"/>
</dbReference>
<evidence type="ECO:0000259" key="3">
    <source>
        <dbReference type="Pfam" id="PF16103"/>
    </source>
</evidence>
<dbReference type="RefSeq" id="WP_009678352.1">
    <property type="nucleotide sequence ID" value="NZ_AEUD01000003.1"/>
</dbReference>